<evidence type="ECO:0000313" key="13">
    <source>
        <dbReference type="EMBL" id="VAW50728.1"/>
    </source>
</evidence>
<dbReference type="InterPro" id="IPR006558">
    <property type="entry name" value="LamG-like"/>
</dbReference>
<evidence type="ECO:0000256" key="4">
    <source>
        <dbReference type="ARBA" id="ARBA00022737"/>
    </source>
</evidence>
<dbReference type="InterPro" id="IPR015919">
    <property type="entry name" value="Cadherin-like_sf"/>
</dbReference>
<dbReference type="SUPFAM" id="SSF51120">
    <property type="entry name" value="beta-Roll"/>
    <property type="match status" value="1"/>
</dbReference>
<protein>
    <submittedName>
        <fullName evidence="13">T1SS secreted agglutinin (RTX)</fullName>
    </submittedName>
</protein>
<dbReference type="InterPro" id="IPR011049">
    <property type="entry name" value="Serralysin-like_metalloprot_C"/>
</dbReference>
<dbReference type="InterPro" id="IPR041690">
    <property type="entry name" value="Cadherin_5"/>
</dbReference>
<evidence type="ECO:0000256" key="2">
    <source>
        <dbReference type="ARBA" id="ARBA00022692"/>
    </source>
</evidence>
<dbReference type="GO" id="GO:0005509">
    <property type="term" value="F:calcium ion binding"/>
    <property type="evidence" value="ECO:0007669"/>
    <property type="project" value="InterPro"/>
</dbReference>
<dbReference type="InterPro" id="IPR001343">
    <property type="entry name" value="Hemolysn_Ca-bd"/>
</dbReference>
<dbReference type="Pfam" id="PF13385">
    <property type="entry name" value="Laminin_G_3"/>
    <property type="match status" value="2"/>
</dbReference>
<dbReference type="Pfam" id="PF00354">
    <property type="entry name" value="Pentaxin"/>
    <property type="match status" value="1"/>
</dbReference>
<dbReference type="SMART" id="SM00560">
    <property type="entry name" value="LamGL"/>
    <property type="match status" value="3"/>
</dbReference>
<feature type="domain" description="Cadherin" evidence="11">
    <location>
        <begin position="1966"/>
        <end position="2062"/>
    </location>
</feature>
<dbReference type="Pfam" id="PF17803">
    <property type="entry name" value="Cadherin_4"/>
    <property type="match status" value="5"/>
</dbReference>
<dbReference type="PROSITE" id="PS50268">
    <property type="entry name" value="CADHERIN_2"/>
    <property type="match status" value="11"/>
</dbReference>
<dbReference type="PROSITE" id="PS00330">
    <property type="entry name" value="HEMOLYSIN_CALCIUM"/>
    <property type="match status" value="2"/>
</dbReference>
<dbReference type="NCBIfam" id="NF012211">
    <property type="entry name" value="tand_rpt_95"/>
    <property type="match status" value="4"/>
</dbReference>
<dbReference type="SUPFAM" id="SSF49313">
    <property type="entry name" value="Cadherin-like"/>
    <property type="match status" value="3"/>
</dbReference>
<dbReference type="Gene3D" id="2.60.40.10">
    <property type="entry name" value="Immunoglobulins"/>
    <property type="match status" value="3"/>
</dbReference>
<feature type="region of interest" description="Disordered" evidence="10">
    <location>
        <begin position="1"/>
        <end position="195"/>
    </location>
</feature>
<dbReference type="PANTHER" id="PTHR24025">
    <property type="entry name" value="DESMOGLEIN FAMILY MEMBER"/>
    <property type="match status" value="1"/>
</dbReference>
<dbReference type="PRINTS" id="PR00313">
    <property type="entry name" value="CABNDNGRPT"/>
</dbReference>
<keyword evidence="4" id="KW-0677">Repeat</keyword>
<evidence type="ECO:0000256" key="6">
    <source>
        <dbReference type="ARBA" id="ARBA00022889"/>
    </source>
</evidence>
<dbReference type="GO" id="GO:0016020">
    <property type="term" value="C:membrane"/>
    <property type="evidence" value="ECO:0007669"/>
    <property type="project" value="UniProtKB-SubCell"/>
</dbReference>
<feature type="domain" description="Cadherin" evidence="11">
    <location>
        <begin position="2058"/>
        <end position="2165"/>
    </location>
</feature>
<dbReference type="Pfam" id="PF00028">
    <property type="entry name" value="Cadherin"/>
    <property type="match status" value="1"/>
</dbReference>
<feature type="domain" description="Cadherin" evidence="11">
    <location>
        <begin position="2161"/>
        <end position="2268"/>
    </location>
</feature>
<proteinExistence type="predicted"/>
<reference evidence="13" key="1">
    <citation type="submission" date="2018-06" db="EMBL/GenBank/DDBJ databases">
        <authorList>
            <person name="Zhirakovskaya E."/>
        </authorList>
    </citation>
    <scope>NUCLEOTIDE SEQUENCE</scope>
</reference>
<dbReference type="Pfam" id="PF00353">
    <property type="entry name" value="HemolysinCabind"/>
    <property type="match status" value="1"/>
</dbReference>
<feature type="domain" description="Cadherin" evidence="11">
    <location>
        <begin position="535"/>
        <end position="624"/>
    </location>
</feature>
<evidence type="ECO:0000256" key="8">
    <source>
        <dbReference type="ARBA" id="ARBA00023136"/>
    </source>
</evidence>
<dbReference type="SMART" id="SM00159">
    <property type="entry name" value="PTX"/>
    <property type="match status" value="1"/>
</dbReference>
<dbReference type="InterPro" id="IPR010221">
    <property type="entry name" value="VCBS_dom"/>
</dbReference>
<dbReference type="InterPro" id="IPR002126">
    <property type="entry name" value="Cadherin-like_dom"/>
</dbReference>
<gene>
    <name evidence="13" type="ORF">MNBD_GAMMA05-2656</name>
</gene>
<dbReference type="InterPro" id="IPR001759">
    <property type="entry name" value="PTX_dom"/>
</dbReference>
<keyword evidence="8" id="KW-0472">Membrane</keyword>
<feature type="domain" description="Cadherin" evidence="11">
    <location>
        <begin position="2264"/>
        <end position="2371"/>
    </location>
</feature>
<evidence type="ECO:0000259" key="12">
    <source>
        <dbReference type="PROSITE" id="PS51828"/>
    </source>
</evidence>
<dbReference type="SMART" id="SM00112">
    <property type="entry name" value="CA"/>
    <property type="match status" value="8"/>
</dbReference>
<feature type="domain" description="Cadherin" evidence="11">
    <location>
        <begin position="1057"/>
        <end position="1155"/>
    </location>
</feature>
<comment type="subcellular location">
    <subcellularLocation>
        <location evidence="1">Membrane</location>
    </subcellularLocation>
</comment>
<feature type="domain" description="Cadherin" evidence="11">
    <location>
        <begin position="1162"/>
        <end position="1254"/>
    </location>
</feature>
<dbReference type="InterPro" id="IPR018511">
    <property type="entry name" value="Hemolysin-typ_Ca-bd_CS"/>
</dbReference>
<accession>A0A3B0W493</accession>
<evidence type="ECO:0000256" key="5">
    <source>
        <dbReference type="ARBA" id="ARBA00022837"/>
    </source>
</evidence>
<dbReference type="NCBIfam" id="TIGR01965">
    <property type="entry name" value="VCBS_repeat"/>
    <property type="match status" value="9"/>
</dbReference>
<organism evidence="13">
    <name type="scientific">hydrothermal vent metagenome</name>
    <dbReference type="NCBI Taxonomy" id="652676"/>
    <lineage>
        <taxon>unclassified sequences</taxon>
        <taxon>metagenomes</taxon>
        <taxon>ecological metagenomes</taxon>
    </lineage>
</organism>
<keyword evidence="7" id="KW-1133">Transmembrane helix</keyword>
<keyword evidence="3" id="KW-0732">Signal</keyword>
<evidence type="ECO:0000256" key="10">
    <source>
        <dbReference type="SAM" id="MobiDB-lite"/>
    </source>
</evidence>
<feature type="domain" description="Cadherin" evidence="11">
    <location>
        <begin position="331"/>
        <end position="421"/>
    </location>
</feature>
<evidence type="ECO:0000259" key="11">
    <source>
        <dbReference type="PROSITE" id="PS50268"/>
    </source>
</evidence>
<feature type="domain" description="Cadherin" evidence="11">
    <location>
        <begin position="433"/>
        <end position="524"/>
    </location>
</feature>
<dbReference type="InterPro" id="IPR050971">
    <property type="entry name" value="Cadherin-domain_protein"/>
</dbReference>
<dbReference type="Gene3D" id="2.60.40.60">
    <property type="entry name" value="Cadherins"/>
    <property type="match status" value="3"/>
</dbReference>
<dbReference type="PANTHER" id="PTHR24025:SF23">
    <property type="entry name" value="NEURAL-CADHERIN"/>
    <property type="match status" value="1"/>
</dbReference>
<sequence length="2898" mass="299500">MSKIDRSRQFSPSIRLEEKAMVDKTNSNNADSDAQKSSEELFLRGSEEDHVLRDKSDNDDLKLDDSQEELSLQNILLGSEQREIENRGSEEKGAGNGYDDTVGVKSLSSNHESQGNGTDGDQNTTSNAEQNPSSNHETDSTKNDASLRDNNDQDTRRVLLNSETDGNKTEGVQVASARNEDITSAGPVDDDLDKTIPNDISDEAIEDLANRAPDAGDDTELSVDEGSATLNGQVIATDVNTTDVLSYQVVEGSSIPDGFSFSEDGSWQFNAQDEAYNHLNVGDSVVFTVPIVVSDNFGASDTTLIKITIFGTNDAPVAGAEISAITDEGATTISGQFTSTDVDDGASATFTVSAGNSAPAGFVLNADGSYTFDPADSAYDHLNVGDSEIITIPVTVTDENGASDTSQVQITISGTNDAPIAGADVITNLDEGGATINGQLTSSDIDDGASATFTVSTGSTAPDGFVLNPDGSYSFNPGDASYDNLSVGDNETITIPVTVTDDNGATDTSQIQITVTGTNDAPVAGAAVSATLDEGSAVINGQLTSTDVDAAATATWNTSSTQAGFVLNADGSYSFDPADNAYDHLNVGDSEAITIPVIVTDDNGATDTTQIQITVTGTNDAPIAGVSVTTNVVEGAAEVNGQLTSSDVDDGATATFTVAAGSSTPAGFVLDADGSYSFDPSDVAYDYLNVGDSETLTIPVTVMDDNGASDTMQIQITVSGSNDAPTAIDFTGTIVDENALPGTVVAQMTTQDVDDGEIFTYAIIDDDSGLFDIVGDQIVVKTGADIDFEIGSSHDVSVQVTDANGLSYTQTVSLTVNDINEAPTDIIFDTSGVSVEAGLIVNNDGASNEYGAISNFDNFPTTEITLEIQFSSNMTDASSIALASYATGGSNNEFLLFSDGSGNLNIYINGSARDTGINTSNLLDGNTHQLSVTWDSQSGALDVYVDGVAEYSGIHQQGNPIESGGTLIFGQEQDNVGGGFDASQNFEGTISDVRIFDEVRTPQQIADNANGEISNPGTENGLVSYYNFNSVSGDEVTDLVGNNTLTLNNGASVSSSFNASTAATVDENATTGTVVATLSTEDIDAGDSHSYVITDDASNYFEVVGNEIRVKAGADINFESESVHEVTIQSTDSAGNTYSEIVSIEVNDVNEAPTDIVIAGGSIDENTVAGTVAATLATVDEDSGETFSYTLTDGSGLFEISGSDIVVKSGADIDFESAESHDVSVQVTDSFGNTLTENFTINVNDLIENIAPTAVDDVTEGFSAENASLVTELTFEDGLPATLVGSVSAESGGQVGDAADFSSAKVEVSGLSLSGDAGAQTTVSMWIQANPEGGWEMLAASDRYDMVMLNGDIGFNTAGGDLFGTDASELADGEWHQVVGVFTNGDVSQNSIYIDGVEQSMSQIQGTPNNGVANIDSSSGNMYFGSWGANNNYRFSGSMDEVKVFDGALSSFEVTELYDIEADSVRWDGGALSTNEDVALIINPAELLANDTDPDGDVLVISSVQDGDNGTVGIDAGGNVVFTPDANYNGEASFTYTVSDGNGGEDTATVILNVSNVNDLPTIDVVSTITVDEDGSQQFNYSTADIDSSNVVLSGESENGTVVVNTNGTVTFTPDENFYGDDTITLTATDNNGGVTTQQISVTVNPIEDAPDAIDDGNFDPQSATLTAEFNFDSGVPTAIVGSVVVESDGQISDAANFSSAKVEVSGLSLSGDAGAQTTVSMWIQANPEGGWEMLAASDRYDMVMLNGDIGFNTAGGDLFGTDASELADGEWHQVVGVFTNGDVSQNSIYIDGVEQSMSQIQGTPNNGVANIDSSSGNMYFGSWGANNNYRFSGSMDEVKVFDGVLSSDEIKNLYDIEAASTKWDTTTLSTSEDTALVIDPSTLLANDTDVDGDTLSIISVQDAQNGTVEIDAGGNIIFTPAENYNGETTFTYTIDDGKGNTDTASVTLNVEATNDAPDAGADVLVSVDESTAVITGQLVATDVDGVITGYTISAGSSAPDGFVLNADGSYSFDPADSAYDNLNVGDSVVLTVPVTVTDDNGATNTAQIQITVVGTNDAPVAGANVTTSADEGVATINGQLTSSDSDDGATITFSVSAGSTSPDGFVLNANGSYNFNPDDSSYNYLNVGDSEVLTIPVTVTDENGATDTSQIQITITGTNDAPVASVAISATVDESSAVINGQLTSSDVDDAASATFTISTGNSAPDGFVLNTDGSYSFDPADSAYDYLNVGNSEVVTIPVTVTDDNGATDTTQIQITISGTNDAPVAGAVVTASVDEGSAVISGQITSSDADATSTAVYSISAGSTAPDGFTMNADGSYSFDPADSSYDYLGAGDNVVLIVPVTVTDDNGATDTTQVEITVQGTNDSPVVQNVDLGSTNEDNSIVITEAQLLANSSDVDSGAALSVDSLTLNDVSQGALTDNGDGTWNFSPANNYSADDVAFDFTVSDGVVTNSATAVMDIVAVADVPTLTATPQAWAGTTEVISATEGSAAVSGGFTISVDGWQTTSDTIEQRTTYSSSEGDWHFELNTDAVDYYPDAANIYQDIQTQDGASYELSFDFSARPGIDANTSRIEVLWDGAVIDTISADGSGLSDTSWSSFNYTVTGDGDVSRLEFREDGVDLSYGRGGLLDNISLTETSSGFTATGNEDTAILLPDLSITLNDQDGSESSTLTISDIPVGAVLTDGANSFTASTNATNVDITSWSNDSLTVTPPLDFDGQFDLTITTTATETSNGDTSSTVEALTVNVVNDYSEDAVNSIYGTNGNNYLSGTDGDDYISGRGGNDTLVGGAGDDVLNGGAGNDSASGGEGNDTYVMNPFDGSDYFSGGDGGGWIDTIDITTMAANDPDNPWTIEVAGVQVEYNLAAGALELNPDTAGVITFNDGSELSFDGVERIEW</sequence>
<dbReference type="PRINTS" id="PR00895">
    <property type="entry name" value="PENTAXIN"/>
</dbReference>
<evidence type="ECO:0000256" key="9">
    <source>
        <dbReference type="ARBA" id="ARBA00023157"/>
    </source>
</evidence>
<dbReference type="EMBL" id="UOFE01000006">
    <property type="protein sequence ID" value="VAW50728.1"/>
    <property type="molecule type" value="Genomic_DNA"/>
</dbReference>
<evidence type="ECO:0000256" key="1">
    <source>
        <dbReference type="ARBA" id="ARBA00004370"/>
    </source>
</evidence>
<dbReference type="CDD" id="cd11304">
    <property type="entry name" value="Cadherin_repeat"/>
    <property type="match status" value="3"/>
</dbReference>
<dbReference type="GO" id="GO:0007156">
    <property type="term" value="P:homophilic cell adhesion via plasma membrane adhesion molecules"/>
    <property type="evidence" value="ECO:0007669"/>
    <property type="project" value="InterPro"/>
</dbReference>
<dbReference type="PROSITE" id="PS51828">
    <property type="entry name" value="PTX_2"/>
    <property type="match status" value="1"/>
</dbReference>
<keyword evidence="2" id="KW-0812">Transmembrane</keyword>
<feature type="domain" description="Cadherin" evidence="11">
    <location>
        <begin position="620"/>
        <end position="727"/>
    </location>
</feature>
<dbReference type="GO" id="GO:0005911">
    <property type="term" value="C:cell-cell junction"/>
    <property type="evidence" value="ECO:0007669"/>
    <property type="project" value="TreeGrafter"/>
</dbReference>
<dbReference type="Gene3D" id="2.60.120.200">
    <property type="match status" value="3"/>
</dbReference>
<dbReference type="InterPro" id="IPR013320">
    <property type="entry name" value="ConA-like_dom_sf"/>
</dbReference>
<keyword evidence="9" id="KW-1015">Disulfide bond</keyword>
<dbReference type="SUPFAM" id="SSF49899">
    <property type="entry name" value="Concanavalin A-like lectins/glucanases"/>
    <property type="match status" value="3"/>
</dbReference>
<feature type="compositionally biased region" description="Polar residues" evidence="10">
    <location>
        <begin position="106"/>
        <end position="135"/>
    </location>
</feature>
<dbReference type="Gene3D" id="2.60.40.2810">
    <property type="match status" value="3"/>
</dbReference>
<feature type="domain" description="Pentraxin (PTX)" evidence="12">
    <location>
        <begin position="836"/>
        <end position="1046"/>
    </location>
</feature>
<keyword evidence="6" id="KW-0130">Cell adhesion</keyword>
<feature type="compositionally biased region" description="Basic and acidic residues" evidence="10">
    <location>
        <begin position="80"/>
        <end position="93"/>
    </location>
</feature>
<evidence type="ECO:0000256" key="3">
    <source>
        <dbReference type="ARBA" id="ARBA00022729"/>
    </source>
</evidence>
<evidence type="ECO:0000256" key="7">
    <source>
        <dbReference type="ARBA" id="ARBA00022989"/>
    </source>
</evidence>
<dbReference type="InterPro" id="IPR013783">
    <property type="entry name" value="Ig-like_fold"/>
</dbReference>
<feature type="compositionally biased region" description="Basic and acidic residues" evidence="10">
    <location>
        <begin position="33"/>
        <end position="65"/>
    </location>
</feature>
<feature type="compositionally biased region" description="Basic and acidic residues" evidence="10">
    <location>
        <begin position="136"/>
        <end position="157"/>
    </location>
</feature>
<keyword evidence="5" id="KW-0106">Calcium</keyword>
<name>A0A3B0W493_9ZZZZ</name>
<feature type="domain" description="Cadherin" evidence="11">
    <location>
        <begin position="735"/>
        <end position="825"/>
    </location>
</feature>
<dbReference type="InterPro" id="IPR040853">
    <property type="entry name" value="RapA2_cadherin-like"/>
</dbReference>
<dbReference type="Pfam" id="PF17963">
    <property type="entry name" value="Big_9"/>
    <property type="match status" value="3"/>
</dbReference>
<dbReference type="Pfam" id="PF17892">
    <property type="entry name" value="Cadherin_5"/>
    <property type="match status" value="3"/>
</dbReference>
<dbReference type="PRINTS" id="PR00205">
    <property type="entry name" value="CADHERIN"/>
</dbReference>